<sequence>MSEGNSCDLIMPQLQDTHSQTRKRLDDLWLPQSPYFGYESDCEMEFMPGDLQAFPSPPSTADSFSCIGLSGFSDDSGEDRSYSPELTGISENWPDSASETSALVVTVEGDGSQLIHIPCESPFYFSPGIQPHSFGFPLSPSGPTPYSPFTPCLSISSSSSSSSSSSRSSTILSATPKDGQSQYHGTPFLFINQTLEDHGSTQPSQKGSRGAMLFVDTNFLSPSSTNIAFPALPTAASRYLSGRTHTGSGYGSSSSPWGSERNYDGDLDVPRSAITPVSPMDFWDEEDGDPMKSHTNRGEVGAYS</sequence>
<feature type="region of interest" description="Disordered" evidence="1">
    <location>
        <begin position="75"/>
        <end position="94"/>
    </location>
</feature>
<dbReference type="EMBL" id="JAACJK010000219">
    <property type="protein sequence ID" value="KAF5317039.1"/>
    <property type="molecule type" value="Genomic_DNA"/>
</dbReference>
<evidence type="ECO:0000313" key="2">
    <source>
        <dbReference type="EMBL" id="KAF5317039.1"/>
    </source>
</evidence>
<keyword evidence="3" id="KW-1185">Reference proteome</keyword>
<feature type="region of interest" description="Disordered" evidence="1">
    <location>
        <begin position="157"/>
        <end position="185"/>
    </location>
</feature>
<proteinExistence type="predicted"/>
<feature type="compositionally biased region" description="Low complexity" evidence="1">
    <location>
        <begin position="157"/>
        <end position="169"/>
    </location>
</feature>
<evidence type="ECO:0000313" key="3">
    <source>
        <dbReference type="Proteomes" id="UP000541558"/>
    </source>
</evidence>
<feature type="compositionally biased region" description="Polar residues" evidence="1">
    <location>
        <begin position="170"/>
        <end position="184"/>
    </location>
</feature>
<organism evidence="2 3">
    <name type="scientific">Ephemerocybe angulata</name>
    <dbReference type="NCBI Taxonomy" id="980116"/>
    <lineage>
        <taxon>Eukaryota</taxon>
        <taxon>Fungi</taxon>
        <taxon>Dikarya</taxon>
        <taxon>Basidiomycota</taxon>
        <taxon>Agaricomycotina</taxon>
        <taxon>Agaricomycetes</taxon>
        <taxon>Agaricomycetidae</taxon>
        <taxon>Agaricales</taxon>
        <taxon>Agaricineae</taxon>
        <taxon>Psathyrellaceae</taxon>
        <taxon>Ephemerocybe</taxon>
    </lineage>
</organism>
<protein>
    <submittedName>
        <fullName evidence="2">Uncharacterized protein</fullName>
    </submittedName>
</protein>
<evidence type="ECO:0000256" key="1">
    <source>
        <dbReference type="SAM" id="MobiDB-lite"/>
    </source>
</evidence>
<gene>
    <name evidence="2" type="ORF">D9611_003767</name>
</gene>
<accession>A0A8H5EYH0</accession>
<feature type="region of interest" description="Disordered" evidence="1">
    <location>
        <begin position="243"/>
        <end position="304"/>
    </location>
</feature>
<name>A0A8H5EYH0_9AGAR</name>
<dbReference type="OrthoDB" id="2920685at2759"/>
<dbReference type="Proteomes" id="UP000541558">
    <property type="component" value="Unassembled WGS sequence"/>
</dbReference>
<comment type="caution">
    <text evidence="2">The sequence shown here is derived from an EMBL/GenBank/DDBJ whole genome shotgun (WGS) entry which is preliminary data.</text>
</comment>
<dbReference type="AlphaFoldDB" id="A0A8H5EYH0"/>
<reference evidence="2 3" key="1">
    <citation type="journal article" date="2020" name="ISME J.">
        <title>Uncovering the hidden diversity of litter-decomposition mechanisms in mushroom-forming fungi.</title>
        <authorList>
            <person name="Floudas D."/>
            <person name="Bentzer J."/>
            <person name="Ahren D."/>
            <person name="Johansson T."/>
            <person name="Persson P."/>
            <person name="Tunlid A."/>
        </authorList>
    </citation>
    <scope>NUCLEOTIDE SEQUENCE [LARGE SCALE GENOMIC DNA]</scope>
    <source>
        <strain evidence="2 3">CBS 175.51</strain>
    </source>
</reference>
<feature type="compositionally biased region" description="Low complexity" evidence="1">
    <location>
        <begin position="243"/>
        <end position="259"/>
    </location>
</feature>